<reference evidence="1 2" key="1">
    <citation type="submission" date="2016-02" db="EMBL/GenBank/DDBJ databases">
        <title>Genome analysis of coral dinoflagellate symbionts highlights evolutionary adaptations to a symbiotic lifestyle.</title>
        <authorList>
            <person name="Aranda M."/>
            <person name="Li Y."/>
            <person name="Liew Y.J."/>
            <person name="Baumgarten S."/>
            <person name="Simakov O."/>
            <person name="Wilson M."/>
            <person name="Piel J."/>
            <person name="Ashoor H."/>
            <person name="Bougouffa S."/>
            <person name="Bajic V.B."/>
            <person name="Ryu T."/>
            <person name="Ravasi T."/>
            <person name="Bayer T."/>
            <person name="Micklem G."/>
            <person name="Kim H."/>
            <person name="Bhak J."/>
            <person name="Lajeunesse T.C."/>
            <person name="Voolstra C.R."/>
        </authorList>
    </citation>
    <scope>NUCLEOTIDE SEQUENCE [LARGE SCALE GENOMIC DNA]</scope>
    <source>
        <strain evidence="1 2">CCMP2467</strain>
    </source>
</reference>
<protein>
    <submittedName>
        <fullName evidence="1">Uncharacterized protein</fullName>
    </submittedName>
</protein>
<name>A0A1Q9F032_SYMMI</name>
<proteinExistence type="predicted"/>
<dbReference type="Proteomes" id="UP000186817">
    <property type="component" value="Unassembled WGS sequence"/>
</dbReference>
<keyword evidence="2" id="KW-1185">Reference proteome</keyword>
<accession>A0A1Q9F032</accession>
<organism evidence="1 2">
    <name type="scientific">Symbiodinium microadriaticum</name>
    <name type="common">Dinoflagellate</name>
    <name type="synonym">Zooxanthella microadriatica</name>
    <dbReference type="NCBI Taxonomy" id="2951"/>
    <lineage>
        <taxon>Eukaryota</taxon>
        <taxon>Sar</taxon>
        <taxon>Alveolata</taxon>
        <taxon>Dinophyceae</taxon>
        <taxon>Suessiales</taxon>
        <taxon>Symbiodiniaceae</taxon>
        <taxon>Symbiodinium</taxon>
    </lineage>
</organism>
<sequence length="248" mass="27393">MEGSKGPLALLRKVPEGDQSLGRLLDFDGFDDWVLERGHAGALEELGATVLSVAKNSLQEHNLLWAPFVMWDFPKMRAAESLDSDEDRHYVLPRSLLRAGLGGWEMLVDGRAWRLMATGADVMLPGSNVSMNTETYLALRLEYAGAQIARYPATAYLACDSSEWKDGKTGMSQGGSRTVHGAVSVNFSCQEGGYRYPLEYEAATNFADCMEKEDGRNRWKASVRACICKYMSLEDAERTGYGPLCTPN</sequence>
<evidence type="ECO:0000313" key="2">
    <source>
        <dbReference type="Proteomes" id="UP000186817"/>
    </source>
</evidence>
<comment type="caution">
    <text evidence="1">The sequence shown here is derived from an EMBL/GenBank/DDBJ whole genome shotgun (WGS) entry which is preliminary data.</text>
</comment>
<gene>
    <name evidence="1" type="ORF">AK812_SmicGene2994</name>
</gene>
<dbReference type="OrthoDB" id="10278521at2759"/>
<evidence type="ECO:0000313" key="1">
    <source>
        <dbReference type="EMBL" id="OLQ12997.1"/>
    </source>
</evidence>
<dbReference type="AlphaFoldDB" id="A0A1Q9F032"/>
<dbReference type="EMBL" id="LSRX01000034">
    <property type="protein sequence ID" value="OLQ12997.1"/>
    <property type="molecule type" value="Genomic_DNA"/>
</dbReference>